<organism evidence="1 2">
    <name type="scientific">Dentipellis fragilis</name>
    <dbReference type="NCBI Taxonomy" id="205917"/>
    <lineage>
        <taxon>Eukaryota</taxon>
        <taxon>Fungi</taxon>
        <taxon>Dikarya</taxon>
        <taxon>Basidiomycota</taxon>
        <taxon>Agaricomycotina</taxon>
        <taxon>Agaricomycetes</taxon>
        <taxon>Russulales</taxon>
        <taxon>Hericiaceae</taxon>
        <taxon>Dentipellis</taxon>
    </lineage>
</organism>
<proteinExistence type="predicted"/>
<dbReference type="Proteomes" id="UP000298327">
    <property type="component" value="Unassembled WGS sequence"/>
</dbReference>
<sequence>MVESIGKHTSEAHDTDVDHDLDVFEHSTGEKEWVRHASVTRALPALYQSSLTRDNAEDMSIWTMLRCASTMVNADQNIVYPSAMSSTVAFPSADDPKRKSNASVVSRQATALEVCDLVYGRTEPLDWAALEHFYEASAGAHVSAH</sequence>
<evidence type="ECO:0000313" key="1">
    <source>
        <dbReference type="EMBL" id="TFY69191.1"/>
    </source>
</evidence>
<dbReference type="OrthoDB" id="9995831at2759"/>
<reference evidence="1 2" key="1">
    <citation type="submission" date="2019-02" db="EMBL/GenBank/DDBJ databases">
        <title>Genome sequencing of the rare red list fungi Dentipellis fragilis.</title>
        <authorList>
            <person name="Buettner E."/>
            <person name="Kellner H."/>
        </authorList>
    </citation>
    <scope>NUCLEOTIDE SEQUENCE [LARGE SCALE GENOMIC DNA]</scope>
    <source>
        <strain evidence="1 2">DSM 105465</strain>
    </source>
</reference>
<keyword evidence="2" id="KW-1185">Reference proteome</keyword>
<gene>
    <name evidence="1" type="ORF">EVG20_g3248</name>
</gene>
<accession>A0A4Y9Z5W4</accession>
<protein>
    <submittedName>
        <fullName evidence="1">Uncharacterized protein</fullName>
    </submittedName>
</protein>
<evidence type="ECO:0000313" key="2">
    <source>
        <dbReference type="Proteomes" id="UP000298327"/>
    </source>
</evidence>
<comment type="caution">
    <text evidence="1">The sequence shown here is derived from an EMBL/GenBank/DDBJ whole genome shotgun (WGS) entry which is preliminary data.</text>
</comment>
<name>A0A4Y9Z5W4_9AGAM</name>
<dbReference type="AlphaFoldDB" id="A0A4Y9Z5W4"/>
<dbReference type="EMBL" id="SEOQ01000143">
    <property type="protein sequence ID" value="TFY69191.1"/>
    <property type="molecule type" value="Genomic_DNA"/>
</dbReference>